<dbReference type="InterPro" id="IPR037523">
    <property type="entry name" value="VOC_core"/>
</dbReference>
<dbReference type="Proteomes" id="UP001265083">
    <property type="component" value="Unassembled WGS sequence"/>
</dbReference>
<dbReference type="PROSITE" id="PS51819">
    <property type="entry name" value="VOC"/>
    <property type="match status" value="1"/>
</dbReference>
<dbReference type="EMBL" id="JAVLUS010000001">
    <property type="protein sequence ID" value="MDS1112247.1"/>
    <property type="molecule type" value="Genomic_DNA"/>
</dbReference>
<evidence type="ECO:0000313" key="4">
    <source>
        <dbReference type="Proteomes" id="UP001265083"/>
    </source>
</evidence>
<accession>A0ABU2GLA2</accession>
<name>A0ABU2GLA2_9ACTN</name>
<comment type="caution">
    <text evidence="3">The sequence shown here is derived from an EMBL/GenBank/DDBJ whole genome shotgun (WGS) entry which is preliminary data.</text>
</comment>
<sequence length="113" mass="12257">MDLFAGLPVTDLPRSAAWFDRLFGDVETFNPNDTERVWTLTDHAYVYAVVAPGDAGHGHVTLFVENLGEFLTAAARRGVEPESSETYDNGVRKTIFRDPDGNEVGVGGGPETS</sequence>
<dbReference type="SUPFAM" id="SSF54593">
    <property type="entry name" value="Glyoxalase/Bleomycin resistance protein/Dihydroxybiphenyl dioxygenase"/>
    <property type="match status" value="1"/>
</dbReference>
<evidence type="ECO:0000259" key="2">
    <source>
        <dbReference type="PROSITE" id="PS51819"/>
    </source>
</evidence>
<feature type="compositionally biased region" description="Gly residues" evidence="1">
    <location>
        <begin position="104"/>
        <end position="113"/>
    </location>
</feature>
<gene>
    <name evidence="3" type="ORF">RD149_00535</name>
</gene>
<dbReference type="Pfam" id="PF00903">
    <property type="entry name" value="Glyoxalase"/>
    <property type="match status" value="1"/>
</dbReference>
<evidence type="ECO:0000256" key="1">
    <source>
        <dbReference type="SAM" id="MobiDB-lite"/>
    </source>
</evidence>
<reference evidence="3 4" key="1">
    <citation type="submission" date="2023-08" db="EMBL/GenBank/DDBJ databases">
        <title>Bioegradation of LLDPE and BLDPE plastic by marine bacteria from coast plastic debris.</title>
        <authorList>
            <person name="Rong Z."/>
        </authorList>
    </citation>
    <scope>NUCLEOTIDE SEQUENCE [LARGE SCALE GENOMIC DNA]</scope>
    <source>
        <strain evidence="3 4">Z-2</strain>
    </source>
</reference>
<protein>
    <submittedName>
        <fullName evidence="3">VOC family protein</fullName>
    </submittedName>
</protein>
<dbReference type="CDD" id="cd06587">
    <property type="entry name" value="VOC"/>
    <property type="match status" value="1"/>
</dbReference>
<dbReference type="RefSeq" id="WP_310948915.1">
    <property type="nucleotide sequence ID" value="NZ_JAVLUS010000001.1"/>
</dbReference>
<dbReference type="Gene3D" id="3.10.180.10">
    <property type="entry name" value="2,3-Dihydroxybiphenyl 1,2-Dioxygenase, domain 1"/>
    <property type="match status" value="1"/>
</dbReference>
<proteinExistence type="predicted"/>
<keyword evidence="4" id="KW-1185">Reference proteome</keyword>
<evidence type="ECO:0000313" key="3">
    <source>
        <dbReference type="EMBL" id="MDS1112247.1"/>
    </source>
</evidence>
<dbReference type="InterPro" id="IPR004360">
    <property type="entry name" value="Glyas_Fos-R_dOase_dom"/>
</dbReference>
<feature type="domain" description="VOC" evidence="2">
    <location>
        <begin position="1"/>
        <end position="109"/>
    </location>
</feature>
<organism evidence="3 4">
    <name type="scientific">Gordonia westfalica</name>
    <dbReference type="NCBI Taxonomy" id="158898"/>
    <lineage>
        <taxon>Bacteria</taxon>
        <taxon>Bacillati</taxon>
        <taxon>Actinomycetota</taxon>
        <taxon>Actinomycetes</taxon>
        <taxon>Mycobacteriales</taxon>
        <taxon>Gordoniaceae</taxon>
        <taxon>Gordonia</taxon>
    </lineage>
</organism>
<feature type="region of interest" description="Disordered" evidence="1">
    <location>
        <begin position="78"/>
        <end position="113"/>
    </location>
</feature>
<dbReference type="InterPro" id="IPR029068">
    <property type="entry name" value="Glyas_Bleomycin-R_OHBP_Dase"/>
</dbReference>